<keyword evidence="3" id="KW-1185">Reference proteome</keyword>
<dbReference type="EMBL" id="PKPP01008460">
    <property type="protein sequence ID" value="PWA50634.1"/>
    <property type="molecule type" value="Genomic_DNA"/>
</dbReference>
<accession>A0A2U1LNS9</accession>
<proteinExistence type="predicted"/>
<evidence type="ECO:0000256" key="1">
    <source>
        <dbReference type="SAM" id="MobiDB-lite"/>
    </source>
</evidence>
<dbReference type="Proteomes" id="UP000245207">
    <property type="component" value="Unassembled WGS sequence"/>
</dbReference>
<dbReference type="AlphaFoldDB" id="A0A2U1LNS9"/>
<organism evidence="2 3">
    <name type="scientific">Artemisia annua</name>
    <name type="common">Sweet wormwood</name>
    <dbReference type="NCBI Taxonomy" id="35608"/>
    <lineage>
        <taxon>Eukaryota</taxon>
        <taxon>Viridiplantae</taxon>
        <taxon>Streptophyta</taxon>
        <taxon>Embryophyta</taxon>
        <taxon>Tracheophyta</taxon>
        <taxon>Spermatophyta</taxon>
        <taxon>Magnoliopsida</taxon>
        <taxon>eudicotyledons</taxon>
        <taxon>Gunneridae</taxon>
        <taxon>Pentapetalae</taxon>
        <taxon>asterids</taxon>
        <taxon>campanulids</taxon>
        <taxon>Asterales</taxon>
        <taxon>Asteraceae</taxon>
        <taxon>Asteroideae</taxon>
        <taxon>Anthemideae</taxon>
        <taxon>Artemisiinae</taxon>
        <taxon>Artemisia</taxon>
    </lineage>
</organism>
<sequence>MMSSALSLVAQINVTDVVNILKVELLNNKLGFDEAFNYKEESDLEGALASDQDHRKRHWFDGESDYSGSLRVSDLTERQPRHRKPSSTEFQVVHDA</sequence>
<name>A0A2U1LNS9_ARTAN</name>
<dbReference type="OrthoDB" id="665283at2759"/>
<protein>
    <submittedName>
        <fullName evidence="2">Zinc finger CCCH domain-containing protein 13</fullName>
    </submittedName>
</protein>
<evidence type="ECO:0000313" key="3">
    <source>
        <dbReference type="Proteomes" id="UP000245207"/>
    </source>
</evidence>
<evidence type="ECO:0000313" key="2">
    <source>
        <dbReference type="EMBL" id="PWA50634.1"/>
    </source>
</evidence>
<gene>
    <name evidence="2" type="ORF">CTI12_AA471190</name>
</gene>
<reference evidence="2 3" key="1">
    <citation type="journal article" date="2018" name="Mol. Plant">
        <title>The genome of Artemisia annua provides insight into the evolution of Asteraceae family and artemisinin biosynthesis.</title>
        <authorList>
            <person name="Shen Q."/>
            <person name="Zhang L."/>
            <person name="Liao Z."/>
            <person name="Wang S."/>
            <person name="Yan T."/>
            <person name="Shi P."/>
            <person name="Liu M."/>
            <person name="Fu X."/>
            <person name="Pan Q."/>
            <person name="Wang Y."/>
            <person name="Lv Z."/>
            <person name="Lu X."/>
            <person name="Zhang F."/>
            <person name="Jiang W."/>
            <person name="Ma Y."/>
            <person name="Chen M."/>
            <person name="Hao X."/>
            <person name="Li L."/>
            <person name="Tang Y."/>
            <person name="Lv G."/>
            <person name="Zhou Y."/>
            <person name="Sun X."/>
            <person name="Brodelius P.E."/>
            <person name="Rose J.K.C."/>
            <person name="Tang K."/>
        </authorList>
    </citation>
    <scope>NUCLEOTIDE SEQUENCE [LARGE SCALE GENOMIC DNA]</scope>
    <source>
        <strain evidence="3">cv. Huhao1</strain>
        <tissue evidence="2">Leaf</tissue>
    </source>
</reference>
<feature type="region of interest" description="Disordered" evidence="1">
    <location>
        <begin position="60"/>
        <end position="96"/>
    </location>
</feature>
<comment type="caution">
    <text evidence="2">The sequence shown here is derived from an EMBL/GenBank/DDBJ whole genome shotgun (WGS) entry which is preliminary data.</text>
</comment>
<dbReference type="Gene3D" id="3.40.50.720">
    <property type="entry name" value="NAD(P)-binding Rossmann-like Domain"/>
    <property type="match status" value="1"/>
</dbReference>